<evidence type="ECO:0000256" key="1">
    <source>
        <dbReference type="SAM" id="MobiDB-lite"/>
    </source>
</evidence>
<reference evidence="2 3" key="1">
    <citation type="submission" date="2021-06" db="EMBL/GenBank/DDBJ databases">
        <title>Caerostris extrusa draft genome.</title>
        <authorList>
            <person name="Kono N."/>
            <person name="Arakawa K."/>
        </authorList>
    </citation>
    <scope>NUCLEOTIDE SEQUENCE [LARGE SCALE GENOMIC DNA]</scope>
</reference>
<gene>
    <name evidence="2" type="ORF">CEXT_642221</name>
</gene>
<proteinExistence type="predicted"/>
<sequence>MSRRCEDGKVSLTQEPWLITRVAMSHQILPTRKWTEKLPKRRSEQLFDGLNRNYGHPTETHVYSGRRKEERKKRNPILPASLPLFSEIRQVVLIPINGDVIDMRR</sequence>
<feature type="region of interest" description="Disordered" evidence="1">
    <location>
        <begin position="49"/>
        <end position="74"/>
    </location>
</feature>
<name>A0AAV4WC18_CAEEX</name>
<organism evidence="2 3">
    <name type="scientific">Caerostris extrusa</name>
    <name type="common">Bark spider</name>
    <name type="synonym">Caerostris bankana</name>
    <dbReference type="NCBI Taxonomy" id="172846"/>
    <lineage>
        <taxon>Eukaryota</taxon>
        <taxon>Metazoa</taxon>
        <taxon>Ecdysozoa</taxon>
        <taxon>Arthropoda</taxon>
        <taxon>Chelicerata</taxon>
        <taxon>Arachnida</taxon>
        <taxon>Araneae</taxon>
        <taxon>Araneomorphae</taxon>
        <taxon>Entelegynae</taxon>
        <taxon>Araneoidea</taxon>
        <taxon>Araneidae</taxon>
        <taxon>Caerostris</taxon>
    </lineage>
</organism>
<evidence type="ECO:0000313" key="2">
    <source>
        <dbReference type="EMBL" id="GIY80500.1"/>
    </source>
</evidence>
<dbReference type="AlphaFoldDB" id="A0AAV4WC18"/>
<protein>
    <submittedName>
        <fullName evidence="2">Uncharacterized protein</fullName>
    </submittedName>
</protein>
<comment type="caution">
    <text evidence="2">The sequence shown here is derived from an EMBL/GenBank/DDBJ whole genome shotgun (WGS) entry which is preliminary data.</text>
</comment>
<dbReference type="EMBL" id="BPLR01016015">
    <property type="protein sequence ID" value="GIY80500.1"/>
    <property type="molecule type" value="Genomic_DNA"/>
</dbReference>
<evidence type="ECO:0000313" key="3">
    <source>
        <dbReference type="Proteomes" id="UP001054945"/>
    </source>
</evidence>
<accession>A0AAV4WC18</accession>
<dbReference type="Proteomes" id="UP001054945">
    <property type="component" value="Unassembled WGS sequence"/>
</dbReference>
<keyword evidence="3" id="KW-1185">Reference proteome</keyword>